<proteinExistence type="predicted"/>
<name>A0A0E9V244_ANGAN</name>
<reference evidence="1" key="1">
    <citation type="submission" date="2014-11" db="EMBL/GenBank/DDBJ databases">
        <authorList>
            <person name="Amaro Gonzalez C."/>
        </authorList>
    </citation>
    <scope>NUCLEOTIDE SEQUENCE</scope>
</reference>
<reference evidence="1" key="2">
    <citation type="journal article" date="2015" name="Fish Shellfish Immunol.">
        <title>Early steps in the European eel (Anguilla anguilla)-Vibrio vulnificus interaction in the gills: Role of the RtxA13 toxin.</title>
        <authorList>
            <person name="Callol A."/>
            <person name="Pajuelo D."/>
            <person name="Ebbesson L."/>
            <person name="Teles M."/>
            <person name="MacKenzie S."/>
            <person name="Amaro C."/>
        </authorList>
    </citation>
    <scope>NUCLEOTIDE SEQUENCE</scope>
</reference>
<protein>
    <submittedName>
        <fullName evidence="1">Uncharacterized protein</fullName>
    </submittedName>
</protein>
<accession>A0A0E9V244</accession>
<evidence type="ECO:0000313" key="1">
    <source>
        <dbReference type="EMBL" id="JAH72117.1"/>
    </source>
</evidence>
<dbReference type="AlphaFoldDB" id="A0A0E9V244"/>
<sequence>MILTRKINNKNLRQNRLGFPSAKHQIFTVGGVIRVS</sequence>
<dbReference type="EMBL" id="GBXM01036460">
    <property type="protein sequence ID" value="JAH72117.1"/>
    <property type="molecule type" value="Transcribed_RNA"/>
</dbReference>
<organism evidence="1">
    <name type="scientific">Anguilla anguilla</name>
    <name type="common">European freshwater eel</name>
    <name type="synonym">Muraena anguilla</name>
    <dbReference type="NCBI Taxonomy" id="7936"/>
    <lineage>
        <taxon>Eukaryota</taxon>
        <taxon>Metazoa</taxon>
        <taxon>Chordata</taxon>
        <taxon>Craniata</taxon>
        <taxon>Vertebrata</taxon>
        <taxon>Euteleostomi</taxon>
        <taxon>Actinopterygii</taxon>
        <taxon>Neopterygii</taxon>
        <taxon>Teleostei</taxon>
        <taxon>Anguilliformes</taxon>
        <taxon>Anguillidae</taxon>
        <taxon>Anguilla</taxon>
    </lineage>
</organism>